<feature type="region of interest" description="Disordered" evidence="1">
    <location>
        <begin position="30"/>
        <end position="51"/>
    </location>
</feature>
<dbReference type="GeneID" id="106160025"/>
<dbReference type="KEGG" id="lak:106160025"/>
<name>A0A1S3I134_LINAN</name>
<evidence type="ECO:0000313" key="2">
    <source>
        <dbReference type="Proteomes" id="UP000085678"/>
    </source>
</evidence>
<evidence type="ECO:0000313" key="3">
    <source>
        <dbReference type="RefSeq" id="XP_013391972.1"/>
    </source>
</evidence>
<protein>
    <submittedName>
        <fullName evidence="3">Uncharacterized protein LOC106160025</fullName>
    </submittedName>
</protein>
<reference evidence="3" key="1">
    <citation type="submission" date="2025-08" db="UniProtKB">
        <authorList>
            <consortium name="RefSeq"/>
        </authorList>
    </citation>
    <scope>IDENTIFICATION</scope>
    <source>
        <tissue evidence="3">Gonads</tissue>
    </source>
</reference>
<dbReference type="Proteomes" id="UP000085678">
    <property type="component" value="Unplaced"/>
</dbReference>
<accession>A0A1S3I134</accession>
<dbReference type="InParanoid" id="A0A1S3I134"/>
<organism evidence="2 3">
    <name type="scientific">Lingula anatina</name>
    <name type="common">Brachiopod</name>
    <name type="synonym">Lingula unguis</name>
    <dbReference type="NCBI Taxonomy" id="7574"/>
    <lineage>
        <taxon>Eukaryota</taxon>
        <taxon>Metazoa</taxon>
        <taxon>Spiralia</taxon>
        <taxon>Lophotrochozoa</taxon>
        <taxon>Brachiopoda</taxon>
        <taxon>Linguliformea</taxon>
        <taxon>Lingulata</taxon>
        <taxon>Lingulida</taxon>
        <taxon>Linguloidea</taxon>
        <taxon>Lingulidae</taxon>
        <taxon>Lingula</taxon>
    </lineage>
</organism>
<proteinExistence type="predicted"/>
<sequence length="776" mass="88337">MNILMLQIPVSQFLVCDDLTSEVDKLKLTENEAPGNSAPPRPQTVSDLEKEENWDKLPQLWFRATKLLFGEGVPVVPLVQVSYDSIFPEETNDPVAKYVKRSGYTDEFITEKQQFGTYENFVNETRGAVGIVTMKKLPAAEESEAIFQIYECFRSKGSSIVIVINYDPPLSTQAEKPRVLRCLLEHCKRKKTKDYMKVAQELCLSMVFQPLGDSEFFYKHIEKIGLQTCKRIAERTSLSSVKDVEKMIKELEKKDPNTSPLSDTAKRNLFGLPFVKGFSMIADTPHIYIHERQFGNHDNHTQVHDMVSPYFGDHYFILKYSEKFRFVPLVSIKPGEAVFSNPEKYGTLGALLEVLQECANDWYGLTCEHVVRESASVMIKTEGNSFSDLGKVVYKRDITKTEKDVALIQINRSFYPTNIHGHIDIRRDHRGIKQQKVRKLGAQTGETYGFVLGTYLECPKYGRDFIFLCPEEQSARFAEAGDSGSVVVLEEDNKVEALSILSGELSVVPEQEAEGSDQTPQPTLEDKGHPVAGDSVGGSASSASDIYPDEITPCIPEKTQVLYSETLTASLDQIINNQEKFSREKILEYIDEVSTYHSLLFVRRVDPGKPAAATHCILCRQSRRSDFFTYFSDHQPPCKKAVECVLRCSVDNKELRDNLANRYMSVHRTRLLEPASKIRLHIQPCELKAEENKEHGDYGIRPKKRSCQKTLGFRDQPFRLGADDDLFSSYLEAKATQEHDDDDDDWTTRVWEEEFKSITGMTFSRFLNFSADLFNR</sequence>
<dbReference type="InterPro" id="IPR009003">
    <property type="entry name" value="Peptidase_S1_PA"/>
</dbReference>
<dbReference type="SUPFAM" id="SSF50494">
    <property type="entry name" value="Trypsin-like serine proteases"/>
    <property type="match status" value="1"/>
</dbReference>
<dbReference type="AlphaFoldDB" id="A0A1S3I134"/>
<dbReference type="RefSeq" id="XP_013391972.1">
    <property type="nucleotide sequence ID" value="XM_013536518.1"/>
</dbReference>
<keyword evidence="2" id="KW-1185">Reference proteome</keyword>
<feature type="compositionally biased region" description="Low complexity" evidence="1">
    <location>
        <begin position="531"/>
        <end position="545"/>
    </location>
</feature>
<evidence type="ECO:0000256" key="1">
    <source>
        <dbReference type="SAM" id="MobiDB-lite"/>
    </source>
</evidence>
<feature type="region of interest" description="Disordered" evidence="1">
    <location>
        <begin position="509"/>
        <end position="547"/>
    </location>
</feature>
<gene>
    <name evidence="3" type="primary">LOC106160025</name>
</gene>